<protein>
    <submittedName>
        <fullName evidence="3">Uncharacterized protein</fullName>
    </submittedName>
</protein>
<evidence type="ECO:0000256" key="1">
    <source>
        <dbReference type="SAM" id="MobiDB-lite"/>
    </source>
</evidence>
<gene>
    <name evidence="3" type="ORF">ASPCAL12723</name>
</gene>
<feature type="region of interest" description="Disordered" evidence="1">
    <location>
        <begin position="158"/>
        <end position="222"/>
    </location>
</feature>
<dbReference type="OMA" id="HHRHGRY"/>
<keyword evidence="2" id="KW-0812">Transmembrane</keyword>
<name>A0A0U5H6E6_ASPCI</name>
<sequence>MPPLRQTPPLQPPSNTYNTLLDLQTKTLAPPSTRHDPWKRSTTTIAANTISIPSTYGRQHSSPSPGVIAGAVLGSVAGFLFLLYLLYLSLTSGRRFSASTIVGTSTTPSEIVDVGIRPRRRRGPGGAGGGVNTVIVEESVTGTGITDSAVDDGGVVEVEEEESVIDPPPSSRSGSRRHHRHGRYRSRSRSTSESRVGGGGRGYRRVDPSAYGGGESEFSGRS</sequence>
<organism evidence="3 4">
    <name type="scientific">Aspergillus calidoustus</name>
    <dbReference type="NCBI Taxonomy" id="454130"/>
    <lineage>
        <taxon>Eukaryota</taxon>
        <taxon>Fungi</taxon>
        <taxon>Dikarya</taxon>
        <taxon>Ascomycota</taxon>
        <taxon>Pezizomycotina</taxon>
        <taxon>Eurotiomycetes</taxon>
        <taxon>Eurotiomycetidae</taxon>
        <taxon>Eurotiales</taxon>
        <taxon>Aspergillaceae</taxon>
        <taxon>Aspergillus</taxon>
        <taxon>Aspergillus subgen. Nidulantes</taxon>
    </lineage>
</organism>
<keyword evidence="2" id="KW-1133">Transmembrane helix</keyword>
<evidence type="ECO:0000256" key="2">
    <source>
        <dbReference type="SAM" id="Phobius"/>
    </source>
</evidence>
<keyword evidence="2" id="KW-0472">Membrane</keyword>
<evidence type="ECO:0000313" key="4">
    <source>
        <dbReference type="Proteomes" id="UP000054771"/>
    </source>
</evidence>
<dbReference type="Proteomes" id="UP000054771">
    <property type="component" value="Unassembled WGS sequence"/>
</dbReference>
<reference evidence="4" key="1">
    <citation type="journal article" date="2016" name="Genome Announc.">
        <title>Draft genome sequences of fungus Aspergillus calidoustus.</title>
        <authorList>
            <person name="Horn F."/>
            <person name="Linde J."/>
            <person name="Mattern D.J."/>
            <person name="Walther G."/>
            <person name="Guthke R."/>
            <person name="Scherlach K."/>
            <person name="Martin K."/>
            <person name="Brakhage A.A."/>
            <person name="Petzke L."/>
            <person name="Valiante V."/>
        </authorList>
    </citation>
    <scope>NUCLEOTIDE SEQUENCE [LARGE SCALE GENOMIC DNA]</scope>
    <source>
        <strain evidence="4">SF006504</strain>
    </source>
</reference>
<feature type="transmembrane region" description="Helical" evidence="2">
    <location>
        <begin position="67"/>
        <end position="87"/>
    </location>
</feature>
<feature type="compositionally biased region" description="Basic residues" evidence="1">
    <location>
        <begin position="174"/>
        <end position="188"/>
    </location>
</feature>
<accession>A0A0U5H6E6</accession>
<dbReference type="AlphaFoldDB" id="A0A0U5H6E6"/>
<keyword evidence="4" id="KW-1185">Reference proteome</keyword>
<evidence type="ECO:0000313" key="3">
    <source>
        <dbReference type="EMBL" id="CEL09588.1"/>
    </source>
</evidence>
<proteinExistence type="predicted"/>
<dbReference type="EMBL" id="CDMC01000014">
    <property type="protein sequence ID" value="CEL09588.1"/>
    <property type="molecule type" value="Genomic_DNA"/>
</dbReference>